<comment type="caution">
    <text evidence="2">The sequence shown here is derived from an EMBL/GenBank/DDBJ whole genome shotgun (WGS) entry which is preliminary data.</text>
</comment>
<gene>
    <name evidence="2" type="ORF">GCM10011579_031320</name>
</gene>
<dbReference type="RefSeq" id="WP_189186610.1">
    <property type="nucleotide sequence ID" value="NZ_BMMM01000005.1"/>
</dbReference>
<evidence type="ECO:0000313" key="2">
    <source>
        <dbReference type="EMBL" id="GGN63244.1"/>
    </source>
</evidence>
<keyword evidence="3" id="KW-1185">Reference proteome</keyword>
<feature type="compositionally biased region" description="Acidic residues" evidence="1">
    <location>
        <begin position="173"/>
        <end position="183"/>
    </location>
</feature>
<feature type="region of interest" description="Disordered" evidence="1">
    <location>
        <begin position="164"/>
        <end position="183"/>
    </location>
</feature>
<evidence type="ECO:0000313" key="3">
    <source>
        <dbReference type="Proteomes" id="UP000600365"/>
    </source>
</evidence>
<organism evidence="2 3">
    <name type="scientific">Streptomyces albiflavescens</name>
    <dbReference type="NCBI Taxonomy" id="1623582"/>
    <lineage>
        <taxon>Bacteria</taxon>
        <taxon>Bacillati</taxon>
        <taxon>Actinomycetota</taxon>
        <taxon>Actinomycetes</taxon>
        <taxon>Kitasatosporales</taxon>
        <taxon>Streptomycetaceae</taxon>
        <taxon>Streptomyces</taxon>
    </lineage>
</organism>
<proteinExistence type="predicted"/>
<evidence type="ECO:0000256" key="1">
    <source>
        <dbReference type="SAM" id="MobiDB-lite"/>
    </source>
</evidence>
<dbReference type="Proteomes" id="UP000600365">
    <property type="component" value="Unassembled WGS sequence"/>
</dbReference>
<dbReference type="AlphaFoldDB" id="A0A918D3B2"/>
<protein>
    <recommendedName>
        <fullName evidence="4">Smu12A</fullName>
    </recommendedName>
</protein>
<evidence type="ECO:0008006" key="4">
    <source>
        <dbReference type="Google" id="ProtNLM"/>
    </source>
</evidence>
<dbReference type="EMBL" id="BMMM01000005">
    <property type="protein sequence ID" value="GGN63244.1"/>
    <property type="molecule type" value="Genomic_DNA"/>
</dbReference>
<name>A0A918D3B2_9ACTN</name>
<reference evidence="2 3" key="1">
    <citation type="journal article" date="2014" name="Int. J. Syst. Evol. Microbiol.">
        <title>Complete genome sequence of Corynebacterium casei LMG S-19264T (=DSM 44701T), isolated from a smear-ripened cheese.</title>
        <authorList>
            <consortium name="US DOE Joint Genome Institute (JGI-PGF)"/>
            <person name="Walter F."/>
            <person name="Albersmeier A."/>
            <person name="Kalinowski J."/>
            <person name="Ruckert C."/>
        </authorList>
    </citation>
    <scope>NUCLEOTIDE SEQUENCE [LARGE SCALE GENOMIC DNA]</scope>
    <source>
        <strain evidence="2 3">CGMCC 4.7111</strain>
    </source>
</reference>
<sequence length="183" mass="20909">MITTEQREKLRGWFAGRLPDDLFESLAEVTVDREEITVIGRIPEPRLTEDASDAEKEAAAQARIQEFRERTREDRVAVAREAEHRFRKKVSWGVECGGERALFTHIAAPVMTRLRQPERQVLDTLVAAGAARSRSDALAWCVRLVQRHTDDWLTELRDSLEHVQRVRAQGPDAEPEDAPSDEE</sequence>
<accession>A0A918D3B2</accession>